<protein>
    <submittedName>
        <fullName evidence="2">Isomerase</fullName>
    </submittedName>
</protein>
<keyword evidence="2" id="KW-0413">Isomerase</keyword>
<dbReference type="Gene3D" id="3.10.450.50">
    <property type="match status" value="1"/>
</dbReference>
<proteinExistence type="predicted"/>
<name>A0ABQ3CP84_9ACTN</name>
<organism evidence="2 3">
    <name type="scientific">Streptomyces canarius</name>
    <dbReference type="NCBI Taxonomy" id="285453"/>
    <lineage>
        <taxon>Bacteria</taxon>
        <taxon>Bacillati</taxon>
        <taxon>Actinomycetota</taxon>
        <taxon>Actinomycetes</taxon>
        <taxon>Kitasatosporales</taxon>
        <taxon>Streptomycetaceae</taxon>
        <taxon>Streptomyces</taxon>
    </lineage>
</organism>
<dbReference type="EMBL" id="BMVN01000014">
    <property type="protein sequence ID" value="GHA33816.1"/>
    <property type="molecule type" value="Genomic_DNA"/>
</dbReference>
<keyword evidence="3" id="KW-1185">Reference proteome</keyword>
<dbReference type="Pfam" id="PF12680">
    <property type="entry name" value="SnoaL_2"/>
    <property type="match status" value="1"/>
</dbReference>
<evidence type="ECO:0000313" key="3">
    <source>
        <dbReference type="Proteomes" id="UP000653644"/>
    </source>
</evidence>
<sequence>MGSSDEFVTRYAAVWNETDSGARRKAVADLWAEDGHYANVGQEYRGHEAVAQAIDEAYEDFVSKGFSFTVHSHLKNHDAIRIVWHMVPTGGGDVAAVGTEFITVDAAGRILTNYQFMDIDPGQ</sequence>
<evidence type="ECO:0000313" key="2">
    <source>
        <dbReference type="EMBL" id="GHA33816.1"/>
    </source>
</evidence>
<dbReference type="SUPFAM" id="SSF54427">
    <property type="entry name" value="NTF2-like"/>
    <property type="match status" value="1"/>
</dbReference>
<feature type="domain" description="SnoaL-like" evidence="1">
    <location>
        <begin position="8"/>
        <end position="110"/>
    </location>
</feature>
<comment type="caution">
    <text evidence="2">The sequence shown here is derived from an EMBL/GenBank/DDBJ whole genome shotgun (WGS) entry which is preliminary data.</text>
</comment>
<dbReference type="Proteomes" id="UP000653644">
    <property type="component" value="Unassembled WGS sequence"/>
</dbReference>
<reference evidence="3" key="1">
    <citation type="journal article" date="2019" name="Int. J. Syst. Evol. Microbiol.">
        <title>The Global Catalogue of Microorganisms (GCM) 10K type strain sequencing project: providing services to taxonomists for standard genome sequencing and annotation.</title>
        <authorList>
            <consortium name="The Broad Institute Genomics Platform"/>
            <consortium name="The Broad Institute Genome Sequencing Center for Infectious Disease"/>
            <person name="Wu L."/>
            <person name="Ma J."/>
        </authorList>
    </citation>
    <scope>NUCLEOTIDE SEQUENCE [LARGE SCALE GENOMIC DNA]</scope>
    <source>
        <strain evidence="3">JCM 4733</strain>
    </source>
</reference>
<gene>
    <name evidence="2" type="ORF">GCM10010345_42940</name>
</gene>
<evidence type="ECO:0000259" key="1">
    <source>
        <dbReference type="Pfam" id="PF12680"/>
    </source>
</evidence>
<dbReference type="RefSeq" id="WP_189888378.1">
    <property type="nucleotide sequence ID" value="NZ_BMVN01000014.1"/>
</dbReference>
<dbReference type="InterPro" id="IPR032710">
    <property type="entry name" value="NTF2-like_dom_sf"/>
</dbReference>
<dbReference type="InterPro" id="IPR037401">
    <property type="entry name" value="SnoaL-like"/>
</dbReference>
<dbReference type="GO" id="GO:0016853">
    <property type="term" value="F:isomerase activity"/>
    <property type="evidence" value="ECO:0007669"/>
    <property type="project" value="UniProtKB-KW"/>
</dbReference>
<accession>A0ABQ3CP84</accession>